<name>A0ABD1F0R1_HYPHA</name>
<proteinExistence type="predicted"/>
<dbReference type="AlphaFoldDB" id="A0ABD1F0R1"/>
<feature type="compositionally biased region" description="Polar residues" evidence="1">
    <location>
        <begin position="156"/>
        <end position="165"/>
    </location>
</feature>
<protein>
    <recommendedName>
        <fullName evidence="2">Zasp-like motif domain-containing protein</fullName>
    </recommendedName>
</protein>
<dbReference type="Proteomes" id="UP001566132">
    <property type="component" value="Unassembled WGS sequence"/>
</dbReference>
<accession>A0ABD1F0R1</accession>
<keyword evidence="4" id="KW-1185">Reference proteome</keyword>
<evidence type="ECO:0000313" key="3">
    <source>
        <dbReference type="EMBL" id="KAL1508851.1"/>
    </source>
</evidence>
<dbReference type="EMBL" id="JBDJPC010000003">
    <property type="protein sequence ID" value="KAL1508851.1"/>
    <property type="molecule type" value="Genomic_DNA"/>
</dbReference>
<feature type="region of interest" description="Disordered" evidence="1">
    <location>
        <begin position="201"/>
        <end position="359"/>
    </location>
</feature>
<gene>
    <name evidence="3" type="ORF">ABEB36_003681</name>
</gene>
<feature type="compositionally biased region" description="Low complexity" evidence="1">
    <location>
        <begin position="94"/>
        <end position="107"/>
    </location>
</feature>
<dbReference type="InterPro" id="IPR006643">
    <property type="entry name" value="Zasp-like_motif"/>
</dbReference>
<comment type="caution">
    <text evidence="3">The sequence shown here is derived from an EMBL/GenBank/DDBJ whole genome shotgun (WGS) entry which is preliminary data.</text>
</comment>
<evidence type="ECO:0000259" key="2">
    <source>
        <dbReference type="SMART" id="SM00735"/>
    </source>
</evidence>
<dbReference type="Pfam" id="PF15936">
    <property type="entry name" value="DUF4749"/>
    <property type="match status" value="1"/>
</dbReference>
<evidence type="ECO:0000313" key="4">
    <source>
        <dbReference type="Proteomes" id="UP001566132"/>
    </source>
</evidence>
<sequence length="465" mass="50953">MTTQPKLVNKQFNSPIGLYSADNVREVLEREQQILANGAIGIDFHNPSVGKPVNLQNSAVLRMLEEEERRGGRVGAKRVAWPPPQEGVLDPADVVQQTPVPTQGGPQYSTRSPQNNYSPQQGPYQAQPPAPQQSHRPLRPLDVNLAGTGSPLGSPALNQSPQAFKSGTPGAGPKGWASVQSPVSTPLGPAAQKYFGSAPAQVYQPGQPQYQPVSQPHQGYSNESQQLSSYQQQSSGYQQHPTGYQQQQLSGYQQQPSGFDQQQYQQSYQQRSSGYQQQQTIGYQQQPYTQSSHQQFTQSSGYSAQVQPQPQSASYQSAPQQYQSQSVQSQNQFAPQPAVAQTQAVAPRQQPAKQVEPPPSTITLRAAAPVSQAPAPVYSAQPATASLKVSVGGKHLRGDLKWPPENVRQKMAEEHQQLLELAKGPACRPLKKEKDYTPFFEQHALAHAYPGYKIPPGTQFYRPEY</sequence>
<feature type="region of interest" description="Disordered" evidence="1">
    <location>
        <begin position="68"/>
        <end position="184"/>
    </location>
</feature>
<evidence type="ECO:0000256" key="1">
    <source>
        <dbReference type="SAM" id="MobiDB-lite"/>
    </source>
</evidence>
<dbReference type="SMART" id="SM00735">
    <property type="entry name" value="ZM"/>
    <property type="match status" value="1"/>
</dbReference>
<feature type="compositionally biased region" description="Low complexity" evidence="1">
    <location>
        <begin position="201"/>
        <end position="352"/>
    </location>
</feature>
<feature type="domain" description="Zasp-like motif" evidence="2">
    <location>
        <begin position="6"/>
        <end position="31"/>
    </location>
</feature>
<organism evidence="3 4">
    <name type="scientific">Hypothenemus hampei</name>
    <name type="common">Coffee berry borer</name>
    <dbReference type="NCBI Taxonomy" id="57062"/>
    <lineage>
        <taxon>Eukaryota</taxon>
        <taxon>Metazoa</taxon>
        <taxon>Ecdysozoa</taxon>
        <taxon>Arthropoda</taxon>
        <taxon>Hexapoda</taxon>
        <taxon>Insecta</taxon>
        <taxon>Pterygota</taxon>
        <taxon>Neoptera</taxon>
        <taxon>Endopterygota</taxon>
        <taxon>Coleoptera</taxon>
        <taxon>Polyphaga</taxon>
        <taxon>Cucujiformia</taxon>
        <taxon>Curculionidae</taxon>
        <taxon>Scolytinae</taxon>
        <taxon>Hypothenemus</taxon>
    </lineage>
</organism>
<reference evidence="3 4" key="1">
    <citation type="submission" date="2024-05" db="EMBL/GenBank/DDBJ databases">
        <title>Genetic variation in Jamaican populations of the coffee berry borer (Hypothenemus hampei).</title>
        <authorList>
            <person name="Errbii M."/>
            <person name="Myrie A."/>
        </authorList>
    </citation>
    <scope>NUCLEOTIDE SEQUENCE [LARGE SCALE GENOMIC DNA]</scope>
    <source>
        <strain evidence="3">JA-Hopewell-2020-01-JO</strain>
        <tissue evidence="3">Whole body</tissue>
    </source>
</reference>
<dbReference type="InterPro" id="IPR031847">
    <property type="entry name" value="PDLI1-4/Zasp-like_mid"/>
</dbReference>